<dbReference type="Pfam" id="PF01433">
    <property type="entry name" value="Peptidase_M1"/>
    <property type="match status" value="1"/>
</dbReference>
<evidence type="ECO:0000256" key="24">
    <source>
        <dbReference type="SAM" id="SignalP"/>
    </source>
</evidence>
<dbReference type="GO" id="GO:0070006">
    <property type="term" value="F:metalloaminopeptidase activity"/>
    <property type="evidence" value="ECO:0007669"/>
    <property type="project" value="TreeGrafter"/>
</dbReference>
<evidence type="ECO:0000256" key="12">
    <source>
        <dbReference type="ARBA" id="ARBA00022833"/>
    </source>
</evidence>
<dbReference type="EMBL" id="JAXCGZ010005700">
    <property type="protein sequence ID" value="KAK7081103.1"/>
    <property type="molecule type" value="Genomic_DNA"/>
</dbReference>
<evidence type="ECO:0000256" key="23">
    <source>
        <dbReference type="SAM" id="MobiDB-lite"/>
    </source>
</evidence>
<dbReference type="CDD" id="cd09601">
    <property type="entry name" value="M1_APN-Q_like"/>
    <property type="match status" value="1"/>
</dbReference>
<dbReference type="Pfam" id="PF11838">
    <property type="entry name" value="ERAP1_C"/>
    <property type="match status" value="1"/>
</dbReference>
<dbReference type="InterPro" id="IPR024571">
    <property type="entry name" value="ERAP1-like_C_dom"/>
</dbReference>
<keyword evidence="6" id="KW-0336">GPI-anchor</keyword>
<comment type="catalytic activity">
    <reaction evidence="1">
        <text>Release of an N-terminal amino acid, Xaa-|-Yaa- from a peptide, amide or arylamide. Xaa is preferably Ala, but may be most amino acids including Pro (slow action). When a terminal hydrophobic residue is followed by a prolyl residue, the two may be released as an intact Xaa-Pro dipeptide.</text>
        <dbReference type="EC" id="3.4.11.2"/>
    </reaction>
</comment>
<evidence type="ECO:0000256" key="2">
    <source>
        <dbReference type="ARBA" id="ARBA00004606"/>
    </source>
</evidence>
<dbReference type="FunFam" id="2.60.40.1730:FF:000012">
    <property type="entry name" value="Aminopeptidase N"/>
    <property type="match status" value="1"/>
</dbReference>
<evidence type="ECO:0000259" key="27">
    <source>
        <dbReference type="Pfam" id="PF17900"/>
    </source>
</evidence>
<comment type="caution">
    <text evidence="28">The sequence shown here is derived from an EMBL/GenBank/DDBJ whole genome shotgun (WGS) entry which is preliminary data.</text>
</comment>
<keyword evidence="22" id="KW-0031">Aminopeptidase</keyword>
<dbReference type="Pfam" id="PF17900">
    <property type="entry name" value="Peptidase_M1_N"/>
    <property type="match status" value="1"/>
</dbReference>
<dbReference type="GO" id="GO:0016285">
    <property type="term" value="F:alanyl aminopeptidase activity"/>
    <property type="evidence" value="ECO:0007669"/>
    <property type="project" value="UniProtKB-EC"/>
</dbReference>
<feature type="region of interest" description="Disordered" evidence="23">
    <location>
        <begin position="39"/>
        <end position="59"/>
    </location>
</feature>
<evidence type="ECO:0000259" key="25">
    <source>
        <dbReference type="Pfam" id="PF01433"/>
    </source>
</evidence>
<keyword evidence="18" id="KW-0325">Glycoprotein</keyword>
<evidence type="ECO:0000256" key="19">
    <source>
        <dbReference type="PIRSR" id="PIRSR634016-1"/>
    </source>
</evidence>
<dbReference type="Gene3D" id="2.60.40.1910">
    <property type="match status" value="1"/>
</dbReference>
<feature type="site" description="Transition state stabilizer" evidence="21">
    <location>
        <position position="460"/>
    </location>
</feature>
<gene>
    <name evidence="28" type="ORF">SK128_000833</name>
</gene>
<dbReference type="FunFam" id="1.10.390.10:FF:000016">
    <property type="entry name" value="Glutamyl aminopeptidase"/>
    <property type="match status" value="1"/>
</dbReference>
<reference evidence="28 29" key="1">
    <citation type="submission" date="2023-11" db="EMBL/GenBank/DDBJ databases">
        <title>Halocaridina rubra genome assembly.</title>
        <authorList>
            <person name="Smith C."/>
        </authorList>
    </citation>
    <scope>NUCLEOTIDE SEQUENCE [LARGE SCALE GENOMIC DNA]</scope>
    <source>
        <strain evidence="28">EP-1</strain>
        <tissue evidence="28">Whole</tissue>
    </source>
</reference>
<dbReference type="InterPro" id="IPR014782">
    <property type="entry name" value="Peptidase_M1_dom"/>
</dbReference>
<dbReference type="PRINTS" id="PR00756">
    <property type="entry name" value="ALADIPTASE"/>
</dbReference>
<dbReference type="GO" id="GO:0098552">
    <property type="term" value="C:side of membrane"/>
    <property type="evidence" value="ECO:0007669"/>
    <property type="project" value="UniProtKB-KW"/>
</dbReference>
<evidence type="ECO:0000256" key="6">
    <source>
        <dbReference type="ARBA" id="ARBA00022622"/>
    </source>
</evidence>
<dbReference type="InterPro" id="IPR042097">
    <property type="entry name" value="Aminopeptidase_N-like_N_sf"/>
</dbReference>
<evidence type="ECO:0000256" key="13">
    <source>
        <dbReference type="ARBA" id="ARBA00022968"/>
    </source>
</evidence>
<dbReference type="FunFam" id="1.25.50.20:FF:000001">
    <property type="entry name" value="Aminopeptidase"/>
    <property type="match status" value="1"/>
</dbReference>
<organism evidence="28 29">
    <name type="scientific">Halocaridina rubra</name>
    <name type="common">Hawaiian red shrimp</name>
    <dbReference type="NCBI Taxonomy" id="373956"/>
    <lineage>
        <taxon>Eukaryota</taxon>
        <taxon>Metazoa</taxon>
        <taxon>Ecdysozoa</taxon>
        <taxon>Arthropoda</taxon>
        <taxon>Crustacea</taxon>
        <taxon>Multicrustacea</taxon>
        <taxon>Malacostraca</taxon>
        <taxon>Eumalacostraca</taxon>
        <taxon>Eucarida</taxon>
        <taxon>Decapoda</taxon>
        <taxon>Pleocyemata</taxon>
        <taxon>Caridea</taxon>
        <taxon>Atyoidea</taxon>
        <taxon>Atyidae</taxon>
        <taxon>Halocaridina</taxon>
    </lineage>
</organism>
<dbReference type="InterPro" id="IPR045357">
    <property type="entry name" value="Aminopeptidase_N-like_N"/>
</dbReference>
<evidence type="ECO:0000256" key="22">
    <source>
        <dbReference type="RuleBase" id="RU364040"/>
    </source>
</evidence>
<feature type="active site" description="Proton acceptor" evidence="19">
    <location>
        <position position="374"/>
    </location>
</feature>
<dbReference type="SUPFAM" id="SSF63737">
    <property type="entry name" value="Leukotriene A4 hydrolase N-terminal domain"/>
    <property type="match status" value="1"/>
</dbReference>
<evidence type="ECO:0000256" key="21">
    <source>
        <dbReference type="PIRSR" id="PIRSR634016-4"/>
    </source>
</evidence>
<keyword evidence="7 22" id="KW-0645">Protease</keyword>
<dbReference type="Proteomes" id="UP001381693">
    <property type="component" value="Unassembled WGS sequence"/>
</dbReference>
<dbReference type="EC" id="3.4.11.-" evidence="22"/>
<comment type="similarity">
    <text evidence="4 22">Belongs to the peptidase M1 family.</text>
</comment>
<comment type="cofactor">
    <cofactor evidence="20 22">
        <name>Zn(2+)</name>
        <dbReference type="ChEBI" id="CHEBI:29105"/>
    </cofactor>
    <text evidence="20 22">Binds 1 zinc ion per subunit.</text>
</comment>
<protein>
    <recommendedName>
        <fullName evidence="22">Aminopeptidase</fullName>
        <ecNumber evidence="22">3.4.11.-</ecNumber>
    </recommendedName>
</protein>
<evidence type="ECO:0000313" key="29">
    <source>
        <dbReference type="Proteomes" id="UP001381693"/>
    </source>
</evidence>
<evidence type="ECO:0000256" key="8">
    <source>
        <dbReference type="ARBA" id="ARBA00022692"/>
    </source>
</evidence>
<feature type="domain" description="ERAP1-like C-terminal" evidence="26">
    <location>
        <begin position="606"/>
        <end position="909"/>
    </location>
</feature>
<feature type="signal peptide" evidence="24">
    <location>
        <begin position="1"/>
        <end position="24"/>
    </location>
</feature>
<dbReference type="GO" id="GO:0043171">
    <property type="term" value="P:peptide catabolic process"/>
    <property type="evidence" value="ECO:0007669"/>
    <property type="project" value="TreeGrafter"/>
</dbReference>
<dbReference type="GO" id="GO:0005737">
    <property type="term" value="C:cytoplasm"/>
    <property type="evidence" value="ECO:0007669"/>
    <property type="project" value="TreeGrafter"/>
</dbReference>
<dbReference type="InterPro" id="IPR034016">
    <property type="entry name" value="M1_APN-typ"/>
</dbReference>
<evidence type="ECO:0000256" key="11">
    <source>
        <dbReference type="ARBA" id="ARBA00022801"/>
    </source>
</evidence>
<evidence type="ECO:0000259" key="26">
    <source>
        <dbReference type="Pfam" id="PF11838"/>
    </source>
</evidence>
<dbReference type="Gene3D" id="1.25.50.20">
    <property type="match status" value="1"/>
</dbReference>
<evidence type="ECO:0000256" key="7">
    <source>
        <dbReference type="ARBA" id="ARBA00022670"/>
    </source>
</evidence>
<evidence type="ECO:0000256" key="9">
    <source>
        <dbReference type="ARBA" id="ARBA00022723"/>
    </source>
</evidence>
<evidence type="ECO:0000256" key="17">
    <source>
        <dbReference type="ARBA" id="ARBA00023157"/>
    </source>
</evidence>
<feature type="domain" description="Aminopeptidase N-like N-terminal" evidence="27">
    <location>
        <begin position="76"/>
        <end position="267"/>
    </location>
</feature>
<dbReference type="GO" id="GO:0008270">
    <property type="term" value="F:zinc ion binding"/>
    <property type="evidence" value="ECO:0007669"/>
    <property type="project" value="UniProtKB-UniRule"/>
</dbReference>
<keyword evidence="29" id="KW-1185">Reference proteome</keyword>
<evidence type="ECO:0000256" key="5">
    <source>
        <dbReference type="ARBA" id="ARBA00022475"/>
    </source>
</evidence>
<dbReference type="InterPro" id="IPR050344">
    <property type="entry name" value="Peptidase_M1_aminopeptidases"/>
</dbReference>
<keyword evidence="11 22" id="KW-0378">Hydrolase</keyword>
<evidence type="ECO:0000256" key="1">
    <source>
        <dbReference type="ARBA" id="ARBA00000098"/>
    </source>
</evidence>
<dbReference type="InterPro" id="IPR001930">
    <property type="entry name" value="Peptidase_M1"/>
</dbReference>
<evidence type="ECO:0000256" key="4">
    <source>
        <dbReference type="ARBA" id="ARBA00010136"/>
    </source>
</evidence>
<dbReference type="GO" id="GO:0006508">
    <property type="term" value="P:proteolysis"/>
    <property type="evidence" value="ECO:0007669"/>
    <property type="project" value="UniProtKB-KW"/>
</dbReference>
<feature type="binding site" evidence="20">
    <location>
        <position position="396"/>
    </location>
    <ligand>
        <name>Zn(2+)</name>
        <dbReference type="ChEBI" id="CHEBI:29105"/>
        <note>catalytic</note>
    </ligand>
</feature>
<keyword evidence="10 24" id="KW-0732">Signal</keyword>
<evidence type="ECO:0000256" key="14">
    <source>
        <dbReference type="ARBA" id="ARBA00022989"/>
    </source>
</evidence>
<keyword evidence="16" id="KW-0472">Membrane</keyword>
<dbReference type="PANTHER" id="PTHR11533">
    <property type="entry name" value="PROTEASE M1 ZINC METALLOPROTEASE"/>
    <property type="match status" value="1"/>
</dbReference>
<dbReference type="Gene3D" id="1.10.390.10">
    <property type="entry name" value="Neutral Protease Domain 2"/>
    <property type="match status" value="1"/>
</dbReference>
<dbReference type="InterPro" id="IPR027268">
    <property type="entry name" value="Peptidase_M4/M1_CTD_sf"/>
</dbReference>
<evidence type="ECO:0000256" key="20">
    <source>
        <dbReference type="PIRSR" id="PIRSR634016-3"/>
    </source>
</evidence>
<evidence type="ECO:0000256" key="10">
    <source>
        <dbReference type="ARBA" id="ARBA00022729"/>
    </source>
</evidence>
<dbReference type="PANTHER" id="PTHR11533:SF294">
    <property type="entry name" value="THYROTROPIN-RELEASING HORMONE-DEGRADING ECTOENZYME"/>
    <property type="match status" value="1"/>
</dbReference>
<keyword evidence="15 22" id="KW-0482">Metalloprotease</keyword>
<sequence length="954" mass="108522">MKQHTTYCSLTVGLFLAIIGAAVAVEGVNHPYWGSPKAPRNLLRPSPSKEKFTERSLPKKLPKAPETEWRLPTALKPIHYVVQLQPLINGNYSILGHVEIEMEVLEPTSNVTLHINSITTFDSTIMVAAAGGGAEVSVVSTSYDSTYDFFTVDLAEQLQVGQNYIISMDFEGYLDNNGYGFYRASYVNGNGETVYLALTQFESEGARRAFPCFDEPSLKATFDIILGREDTMIALSNTPVIDTTPIEGQPGWSWDSYATTVVMPSYLLAFVVSDFVSNTTTTSTGLPFGVWARQQKIETAQYALDKGPDVLEFFEIYLQIPYAMPKMDMLSSTDFGGAMENWGLIIYSESAMLFDPEVDGLSDKQGTMLVMAHEIAHQWFGNLVTTAWWSHLWLNEGFASFMEYNGADFCEPSWNIKDDLLLNDHHYVFELDSMALFSHPIIRTAETPTQVDMMFDSITYSKGASINRMQNYILTEGTFVKGLTNYLTMYQFSNAYQDYLFEHLTNAGHADGTLSTDMTMKQIMDTWTLQAGYPLITVNRSADGTSASVSQKRFWTNHEDTAETWWVPITYTTQDNPNFDNTQPMMWMADTDLEITVDTLPTQDQWVIFNIQETGYFRVNYDDNNWDLLFQQLATNPDAIHPLNRAQINDDYTDISRAGLLSYSSVMEKMTYLRKETALAPWIAALNNFDYMDTMLQRTRGYNAFKNYLLDLIIPLYESTGFEAKDDVSPQEQKKHMIAIAWACGLGHKDCVQNSVALYEEWMKNPDNKRIIHPNMKKTVYCTAIAEGGVAEWDFAWSKYMESEAASEKYRLLEAMACSRDSDVLSRYLEMAFSRSSHIKKDDAHMVFTSVTKNTVGRDAAWNFLRNNGRSISKRIYPSKSLRDLVKIVTDTFNTAEESAQIEKFQRLHSKYFSSVYAEEVTSIINNNILWMDRNYDIIMKWLAEHGYDTANQN</sequence>
<dbReference type="AlphaFoldDB" id="A0AAN8XIV0"/>
<feature type="binding site" evidence="20">
    <location>
        <position position="373"/>
    </location>
    <ligand>
        <name>Zn(2+)</name>
        <dbReference type="ChEBI" id="CHEBI:29105"/>
        <note>catalytic</note>
    </ligand>
</feature>
<evidence type="ECO:0000313" key="28">
    <source>
        <dbReference type="EMBL" id="KAK7081103.1"/>
    </source>
</evidence>
<keyword evidence="17" id="KW-1015">Disulfide bond</keyword>
<dbReference type="FunFam" id="2.60.40.1910:FF:000008">
    <property type="entry name" value="Aminopeptidase"/>
    <property type="match status" value="1"/>
</dbReference>
<feature type="chain" id="PRO_5043055188" description="Aminopeptidase" evidence="24">
    <location>
        <begin position="25"/>
        <end position="954"/>
    </location>
</feature>
<feature type="binding site" evidence="20">
    <location>
        <position position="377"/>
    </location>
    <ligand>
        <name>Zn(2+)</name>
        <dbReference type="ChEBI" id="CHEBI:29105"/>
        <note>catalytic</note>
    </ligand>
</feature>
<keyword evidence="8" id="KW-0812">Transmembrane</keyword>
<dbReference type="GO" id="GO:0042277">
    <property type="term" value="F:peptide binding"/>
    <property type="evidence" value="ECO:0007669"/>
    <property type="project" value="TreeGrafter"/>
</dbReference>
<feature type="domain" description="Peptidase M1 membrane alanine aminopeptidase" evidence="25">
    <location>
        <begin position="302"/>
        <end position="527"/>
    </location>
</feature>
<keyword evidence="9 20" id="KW-0479">Metal-binding</keyword>
<evidence type="ECO:0000256" key="3">
    <source>
        <dbReference type="ARBA" id="ARBA00004609"/>
    </source>
</evidence>
<evidence type="ECO:0000256" key="18">
    <source>
        <dbReference type="ARBA" id="ARBA00023180"/>
    </source>
</evidence>
<accession>A0AAN8XIV0</accession>
<dbReference type="GO" id="GO:0005886">
    <property type="term" value="C:plasma membrane"/>
    <property type="evidence" value="ECO:0007669"/>
    <property type="project" value="UniProtKB-SubCell"/>
</dbReference>
<name>A0AAN8XIV0_HALRR</name>
<comment type="subcellular location">
    <subcellularLocation>
        <location evidence="3">Cell membrane</location>
        <topology evidence="3">Lipid-anchor</topology>
        <topology evidence="3">GPI-anchor</topology>
    </subcellularLocation>
    <subcellularLocation>
        <location evidence="2">Membrane</location>
        <topology evidence="2">Single-pass type II membrane protein</topology>
    </subcellularLocation>
</comment>
<proteinExistence type="inferred from homology"/>
<evidence type="ECO:0000256" key="15">
    <source>
        <dbReference type="ARBA" id="ARBA00023049"/>
    </source>
</evidence>
<feature type="compositionally biased region" description="Basic and acidic residues" evidence="23">
    <location>
        <begin position="47"/>
        <end position="59"/>
    </location>
</feature>
<keyword evidence="12 20" id="KW-0862">Zinc</keyword>
<keyword evidence="5" id="KW-1003">Cell membrane</keyword>
<evidence type="ECO:0000256" key="16">
    <source>
        <dbReference type="ARBA" id="ARBA00023136"/>
    </source>
</evidence>
<dbReference type="SUPFAM" id="SSF55486">
    <property type="entry name" value="Metalloproteases ('zincins'), catalytic domain"/>
    <property type="match status" value="1"/>
</dbReference>
<keyword evidence="6" id="KW-0449">Lipoprotein</keyword>
<dbReference type="Gene3D" id="2.60.40.1730">
    <property type="entry name" value="tricorn interacting facor f3 domain"/>
    <property type="match status" value="1"/>
</dbReference>
<keyword evidence="13" id="KW-0735">Signal-anchor</keyword>
<keyword evidence="14" id="KW-1133">Transmembrane helix</keyword>
<dbReference type="GO" id="GO:0005615">
    <property type="term" value="C:extracellular space"/>
    <property type="evidence" value="ECO:0007669"/>
    <property type="project" value="TreeGrafter"/>
</dbReference>